<dbReference type="EMBL" id="JAJCJQ010000002">
    <property type="protein sequence ID" value="MCB6959833.1"/>
    <property type="molecule type" value="Genomic_DNA"/>
</dbReference>
<evidence type="ECO:0000313" key="1">
    <source>
        <dbReference type="EMBL" id="MCB6959833.1"/>
    </source>
</evidence>
<dbReference type="Proteomes" id="UP001197741">
    <property type="component" value="Unassembled WGS sequence"/>
</dbReference>
<organism evidence="1 2">
    <name type="scientific">Agathobacter rectalis</name>
    <dbReference type="NCBI Taxonomy" id="39491"/>
    <lineage>
        <taxon>Bacteria</taxon>
        <taxon>Bacillati</taxon>
        <taxon>Bacillota</taxon>
        <taxon>Clostridia</taxon>
        <taxon>Lachnospirales</taxon>
        <taxon>Lachnospiraceae</taxon>
        <taxon>Agathobacter</taxon>
    </lineage>
</organism>
<dbReference type="AlphaFoldDB" id="A0AAW4UJA1"/>
<sequence>MSQIMKTFLGVFLIMFMVVTSSGVLSGFMTVVEAQNLHAQIINELEDSDYDSSVAQTCFENASKAGDTLELKLYMTDNSIRTVTDASQIASSDEIEKARVELKFTYAVAFFGIEQEHVLSGYAL</sequence>
<evidence type="ECO:0000313" key="2">
    <source>
        <dbReference type="Proteomes" id="UP001197741"/>
    </source>
</evidence>
<gene>
    <name evidence="1" type="ORF">LIZ82_02820</name>
</gene>
<comment type="caution">
    <text evidence="1">The sequence shown here is derived from an EMBL/GenBank/DDBJ whole genome shotgun (WGS) entry which is preliminary data.</text>
</comment>
<proteinExistence type="predicted"/>
<dbReference type="RefSeq" id="WP_306723023.1">
    <property type="nucleotide sequence ID" value="NZ_AP031452.1"/>
</dbReference>
<reference evidence="1" key="1">
    <citation type="submission" date="2021-10" db="EMBL/GenBank/DDBJ databases">
        <title>Collection of gut derived symbiotic bacterial strains cultured from healthy donors.</title>
        <authorList>
            <person name="Lin H."/>
            <person name="Littmann E."/>
            <person name="Kohout C."/>
            <person name="Pamer E.G."/>
        </authorList>
    </citation>
    <scope>NUCLEOTIDE SEQUENCE</scope>
    <source>
        <strain evidence="1">DFI.7.28A</strain>
    </source>
</reference>
<accession>A0AAW4UJA1</accession>
<name>A0AAW4UJA1_9FIRM</name>
<protein>
    <submittedName>
        <fullName evidence="1">Uncharacterized protein</fullName>
    </submittedName>
</protein>